<evidence type="ECO:0000256" key="1">
    <source>
        <dbReference type="ARBA" id="ARBA00004141"/>
    </source>
</evidence>
<evidence type="ECO:0000256" key="12">
    <source>
        <dbReference type="SAM" id="MobiDB-lite"/>
    </source>
</evidence>
<name>A0A3S1HR92_ELYCH</name>
<keyword evidence="3" id="KW-0813">Transport</keyword>
<gene>
    <name evidence="15" type="ORF">EGW08_007662</name>
</gene>
<evidence type="ECO:0000256" key="5">
    <source>
        <dbReference type="ARBA" id="ARBA00022737"/>
    </source>
</evidence>
<dbReference type="InterPro" id="IPR039421">
    <property type="entry name" value="Type_1_exporter"/>
</dbReference>
<dbReference type="STRING" id="188477.A0A3S1HR92"/>
<evidence type="ECO:0000259" key="14">
    <source>
        <dbReference type="PROSITE" id="PS50893"/>
    </source>
</evidence>
<dbReference type="PANTHER" id="PTHR43394">
    <property type="entry name" value="ATP-DEPENDENT PERMEASE MDL1, MITOCHONDRIAL"/>
    <property type="match status" value="1"/>
</dbReference>
<dbReference type="InterPro" id="IPR017871">
    <property type="entry name" value="ABC_transporter-like_CS"/>
</dbReference>
<dbReference type="GO" id="GO:0005743">
    <property type="term" value="C:mitochondrial inner membrane"/>
    <property type="evidence" value="ECO:0007669"/>
    <property type="project" value="TreeGrafter"/>
</dbReference>
<evidence type="ECO:0000256" key="8">
    <source>
        <dbReference type="ARBA" id="ARBA00022967"/>
    </source>
</evidence>
<dbReference type="PROSITE" id="PS50893">
    <property type="entry name" value="ABC_TRANSPORTER_2"/>
    <property type="match status" value="1"/>
</dbReference>
<feature type="compositionally biased region" description="Basic and acidic residues" evidence="12">
    <location>
        <begin position="215"/>
        <end position="225"/>
    </location>
</feature>
<comment type="subcellular location">
    <subcellularLocation>
        <location evidence="1">Membrane</location>
        <topology evidence="1">Multi-pass membrane protein</topology>
    </subcellularLocation>
</comment>
<dbReference type="GO" id="GO:0015421">
    <property type="term" value="F:ABC-type oligopeptide transporter activity"/>
    <property type="evidence" value="ECO:0007669"/>
    <property type="project" value="TreeGrafter"/>
</dbReference>
<keyword evidence="8" id="KW-1278">Translocase</keyword>
<dbReference type="FunFam" id="3.40.50.300:FF:000479">
    <property type="entry name" value="Multidrug resistance protein 1A"/>
    <property type="match status" value="1"/>
</dbReference>
<evidence type="ECO:0000256" key="9">
    <source>
        <dbReference type="ARBA" id="ARBA00022989"/>
    </source>
</evidence>
<dbReference type="GO" id="GO:0016887">
    <property type="term" value="F:ATP hydrolysis activity"/>
    <property type="evidence" value="ECO:0007669"/>
    <property type="project" value="InterPro"/>
</dbReference>
<dbReference type="PROSITE" id="PS00211">
    <property type="entry name" value="ABC_TRANSPORTER_1"/>
    <property type="match status" value="1"/>
</dbReference>
<dbReference type="Gene3D" id="3.40.50.300">
    <property type="entry name" value="P-loop containing nucleotide triphosphate hydrolases"/>
    <property type="match status" value="1"/>
</dbReference>
<dbReference type="Pfam" id="PF00005">
    <property type="entry name" value="ABC_tran"/>
    <property type="match status" value="1"/>
</dbReference>
<keyword evidence="4 13" id="KW-0812">Transmembrane</keyword>
<protein>
    <recommendedName>
        <fullName evidence="14">ABC transporter domain-containing protein</fullName>
    </recommendedName>
</protein>
<dbReference type="InterPro" id="IPR027417">
    <property type="entry name" value="P-loop_NTPase"/>
</dbReference>
<feature type="domain" description="ABC transporter" evidence="14">
    <location>
        <begin position="5"/>
        <end position="177"/>
    </location>
</feature>
<evidence type="ECO:0000256" key="13">
    <source>
        <dbReference type="SAM" id="Phobius"/>
    </source>
</evidence>
<feature type="region of interest" description="Disordered" evidence="12">
    <location>
        <begin position="181"/>
        <end position="225"/>
    </location>
</feature>
<evidence type="ECO:0000256" key="3">
    <source>
        <dbReference type="ARBA" id="ARBA00022448"/>
    </source>
</evidence>
<evidence type="ECO:0000256" key="4">
    <source>
        <dbReference type="ARBA" id="ARBA00022692"/>
    </source>
</evidence>
<keyword evidence="16" id="KW-1185">Reference proteome</keyword>
<dbReference type="InterPro" id="IPR036640">
    <property type="entry name" value="ABC1_TM_sf"/>
</dbReference>
<keyword evidence="9 13" id="KW-1133">Transmembrane helix</keyword>
<keyword evidence="5" id="KW-0677">Repeat</keyword>
<keyword evidence="7" id="KW-0067">ATP-binding</keyword>
<comment type="similarity">
    <text evidence="2">Belongs to the ABC transporter superfamily. ABCB family. Multidrug resistance exporter (TC 3.A.1.201) subfamily.</text>
</comment>
<accession>A0A3S1HR92</accession>
<evidence type="ECO:0000256" key="2">
    <source>
        <dbReference type="ARBA" id="ARBA00007577"/>
    </source>
</evidence>
<reference evidence="15 16" key="1">
    <citation type="submission" date="2019-01" db="EMBL/GenBank/DDBJ databases">
        <title>A draft genome assembly of the solar-powered sea slug Elysia chlorotica.</title>
        <authorList>
            <person name="Cai H."/>
            <person name="Li Q."/>
            <person name="Fang X."/>
            <person name="Li J."/>
            <person name="Curtis N.E."/>
            <person name="Altenburger A."/>
            <person name="Shibata T."/>
            <person name="Feng M."/>
            <person name="Maeda T."/>
            <person name="Schwartz J.A."/>
            <person name="Shigenobu S."/>
            <person name="Lundholm N."/>
            <person name="Nishiyama T."/>
            <person name="Yang H."/>
            <person name="Hasebe M."/>
            <person name="Li S."/>
            <person name="Pierce S.K."/>
            <person name="Wang J."/>
        </authorList>
    </citation>
    <scope>NUCLEOTIDE SEQUENCE [LARGE SCALE GENOMIC DNA]</scope>
    <source>
        <strain evidence="15">EC2010</strain>
        <tissue evidence="15">Whole organism of an adult</tissue>
    </source>
</reference>
<dbReference type="PANTHER" id="PTHR43394:SF27">
    <property type="entry name" value="ATP-DEPENDENT TRANSLOCASE ABCB1-LIKE"/>
    <property type="match status" value="1"/>
</dbReference>
<dbReference type="Gene3D" id="1.20.1560.10">
    <property type="entry name" value="ABC transporter type 1, transmembrane domain"/>
    <property type="match status" value="2"/>
</dbReference>
<evidence type="ECO:0000256" key="6">
    <source>
        <dbReference type="ARBA" id="ARBA00022741"/>
    </source>
</evidence>
<evidence type="ECO:0000313" key="15">
    <source>
        <dbReference type="EMBL" id="RUS84567.1"/>
    </source>
</evidence>
<dbReference type="EMBL" id="RQTK01000201">
    <property type="protein sequence ID" value="RUS84567.1"/>
    <property type="molecule type" value="Genomic_DNA"/>
</dbReference>
<dbReference type="OrthoDB" id="6500128at2759"/>
<evidence type="ECO:0000256" key="10">
    <source>
        <dbReference type="ARBA" id="ARBA00023136"/>
    </source>
</evidence>
<proteinExistence type="inferred from homology"/>
<dbReference type="InterPro" id="IPR003439">
    <property type="entry name" value="ABC_transporter-like_ATP-bd"/>
</dbReference>
<feature type="transmembrane region" description="Helical" evidence="13">
    <location>
        <begin position="248"/>
        <end position="272"/>
    </location>
</feature>
<dbReference type="GO" id="GO:0090374">
    <property type="term" value="P:oligopeptide export from mitochondrion"/>
    <property type="evidence" value="ECO:0007669"/>
    <property type="project" value="TreeGrafter"/>
</dbReference>
<dbReference type="SUPFAM" id="SSF52540">
    <property type="entry name" value="P-loop containing nucleoside triphosphate hydrolases"/>
    <property type="match status" value="1"/>
</dbReference>
<evidence type="ECO:0000313" key="16">
    <source>
        <dbReference type="Proteomes" id="UP000271974"/>
    </source>
</evidence>
<feature type="non-terminal residue" evidence="15">
    <location>
        <position position="278"/>
    </location>
</feature>
<evidence type="ECO:0000256" key="11">
    <source>
        <dbReference type="ARBA" id="ARBA00023180"/>
    </source>
</evidence>
<keyword evidence="10 13" id="KW-0472">Membrane</keyword>
<organism evidence="15 16">
    <name type="scientific">Elysia chlorotica</name>
    <name type="common">Eastern emerald elysia</name>
    <name type="synonym">Sea slug</name>
    <dbReference type="NCBI Taxonomy" id="188477"/>
    <lineage>
        <taxon>Eukaryota</taxon>
        <taxon>Metazoa</taxon>
        <taxon>Spiralia</taxon>
        <taxon>Lophotrochozoa</taxon>
        <taxon>Mollusca</taxon>
        <taxon>Gastropoda</taxon>
        <taxon>Heterobranchia</taxon>
        <taxon>Euthyneura</taxon>
        <taxon>Panpulmonata</taxon>
        <taxon>Sacoglossa</taxon>
        <taxon>Placobranchoidea</taxon>
        <taxon>Plakobranchidae</taxon>
        <taxon>Elysia</taxon>
    </lineage>
</organism>
<dbReference type="GO" id="GO:0005524">
    <property type="term" value="F:ATP binding"/>
    <property type="evidence" value="ECO:0007669"/>
    <property type="project" value="UniProtKB-KW"/>
</dbReference>
<sequence length="278" mass="30881">MIDGIDLRDLNIKWLRSHIGVVSQEPVLFATTIAENIRYGKEDVTMDEIIQACKNANAYDFIMSLPNKFETLVGERGAQLSGGQKQRVAIARALVRDPKILLLDEATSALDTESESIVQDALDKAREGRTTLVVAHRLSTIKTADIIVGFNQGVATERGTHAELMAKQGIYYQLVTSQTQAREKEQESESDDEEIEASTTSPEKKLQRALSVEQSKQETDKAIDEEEELKKLPDAPFRRLIKMNSPEWFFILLGCLGSIANGGVQPAFAIIFSEILDV</sequence>
<dbReference type="AlphaFoldDB" id="A0A3S1HR92"/>
<keyword evidence="6" id="KW-0547">Nucleotide-binding</keyword>
<dbReference type="Proteomes" id="UP000271974">
    <property type="component" value="Unassembled WGS sequence"/>
</dbReference>
<evidence type="ECO:0000256" key="7">
    <source>
        <dbReference type="ARBA" id="ARBA00022840"/>
    </source>
</evidence>
<comment type="caution">
    <text evidence="15">The sequence shown here is derived from an EMBL/GenBank/DDBJ whole genome shotgun (WGS) entry which is preliminary data.</text>
</comment>
<keyword evidence="11" id="KW-0325">Glycoprotein</keyword>